<proteinExistence type="predicted"/>
<dbReference type="AlphaFoldDB" id="A0A2A2L3P0"/>
<comment type="caution">
    <text evidence="1">The sequence shown here is derived from an EMBL/GenBank/DDBJ whole genome shotgun (WGS) entry which is preliminary data.</text>
</comment>
<dbReference type="EMBL" id="LIAE01007222">
    <property type="protein sequence ID" value="PAV80881.1"/>
    <property type="molecule type" value="Genomic_DNA"/>
</dbReference>
<protein>
    <submittedName>
        <fullName evidence="1">Uncharacterized protein</fullName>
    </submittedName>
</protein>
<dbReference type="Proteomes" id="UP000218231">
    <property type="component" value="Unassembled WGS sequence"/>
</dbReference>
<evidence type="ECO:0000313" key="2">
    <source>
        <dbReference type="Proteomes" id="UP000218231"/>
    </source>
</evidence>
<organism evidence="1 2">
    <name type="scientific">Diploscapter pachys</name>
    <dbReference type="NCBI Taxonomy" id="2018661"/>
    <lineage>
        <taxon>Eukaryota</taxon>
        <taxon>Metazoa</taxon>
        <taxon>Ecdysozoa</taxon>
        <taxon>Nematoda</taxon>
        <taxon>Chromadorea</taxon>
        <taxon>Rhabditida</taxon>
        <taxon>Rhabditina</taxon>
        <taxon>Rhabditomorpha</taxon>
        <taxon>Rhabditoidea</taxon>
        <taxon>Rhabditidae</taxon>
        <taxon>Diploscapter</taxon>
    </lineage>
</organism>
<evidence type="ECO:0000313" key="1">
    <source>
        <dbReference type="EMBL" id="PAV80881.1"/>
    </source>
</evidence>
<sequence length="94" mass="10727">MFAISLCHLFEFPIVEPCSNSREFSNRHRAFTSGFSPWCCAFSHQYEPCPDVLNYAVKQSGSQSVHLLLLCASWAMRRAPSTSREMHRKFIAAV</sequence>
<gene>
    <name evidence="1" type="ORF">WR25_06886</name>
</gene>
<name>A0A2A2L3P0_9BILA</name>
<reference evidence="1 2" key="1">
    <citation type="journal article" date="2017" name="Curr. Biol.">
        <title>Genome architecture and evolution of a unichromosomal asexual nematode.</title>
        <authorList>
            <person name="Fradin H."/>
            <person name="Zegar C."/>
            <person name="Gutwein M."/>
            <person name="Lucas J."/>
            <person name="Kovtun M."/>
            <person name="Corcoran D."/>
            <person name="Baugh L.R."/>
            <person name="Kiontke K."/>
            <person name="Gunsalus K."/>
            <person name="Fitch D.H."/>
            <person name="Piano F."/>
        </authorList>
    </citation>
    <scope>NUCLEOTIDE SEQUENCE [LARGE SCALE GENOMIC DNA]</scope>
    <source>
        <strain evidence="1">PF1309</strain>
    </source>
</reference>
<accession>A0A2A2L3P0</accession>
<keyword evidence="2" id="KW-1185">Reference proteome</keyword>